<dbReference type="RefSeq" id="WP_133161976.1">
    <property type="nucleotide sequence ID" value="NZ_BFAG01000003.1"/>
</dbReference>
<protein>
    <recommendedName>
        <fullName evidence="4">Glycosyl-4,4'-diaponeurosporenoate acyltransferase</fullName>
    </recommendedName>
</protein>
<accession>A0A2I9DK57</accession>
<feature type="transmembrane region" description="Helical" evidence="1">
    <location>
        <begin position="187"/>
        <end position="205"/>
    </location>
</feature>
<dbReference type="Proteomes" id="UP000236569">
    <property type="component" value="Unassembled WGS sequence"/>
</dbReference>
<name>A0A2I9DK57_9DEIO</name>
<comment type="caution">
    <text evidence="2">The sequence shown here is derived from an EMBL/GenBank/DDBJ whole genome shotgun (WGS) entry which is preliminary data.</text>
</comment>
<dbReference type="EMBL" id="BFAG01000003">
    <property type="protein sequence ID" value="GBF05231.1"/>
    <property type="molecule type" value="Genomic_DNA"/>
</dbReference>
<keyword evidence="3" id="KW-1185">Reference proteome</keyword>
<organism evidence="2 3">
    <name type="scientific">Deinococcus aerius</name>
    <dbReference type="NCBI Taxonomy" id="200253"/>
    <lineage>
        <taxon>Bacteria</taxon>
        <taxon>Thermotogati</taxon>
        <taxon>Deinococcota</taxon>
        <taxon>Deinococci</taxon>
        <taxon>Deinococcales</taxon>
        <taxon>Deinococcaceae</taxon>
        <taxon>Deinococcus</taxon>
    </lineage>
</organism>
<evidence type="ECO:0000313" key="2">
    <source>
        <dbReference type="EMBL" id="GBF05231.1"/>
    </source>
</evidence>
<proteinExistence type="predicted"/>
<feature type="transmembrane region" description="Helical" evidence="1">
    <location>
        <begin position="164"/>
        <end position="181"/>
    </location>
</feature>
<feature type="transmembrane region" description="Helical" evidence="1">
    <location>
        <begin position="59"/>
        <end position="80"/>
    </location>
</feature>
<feature type="transmembrane region" description="Helical" evidence="1">
    <location>
        <begin position="21"/>
        <end position="39"/>
    </location>
</feature>
<sequence>MHDLAKKLKALSTLSGIRTEVFPGIGISFIITYLYFWLFRHRLPEVLGIENMEPLAASAALALAALLTSVAAWVVSGYVFDPLYDLFYGLGGQWTKKPGRPLGIFYSGYELEFFRKQAREKLARENKNYADQGISIYGFIINRLEFESAERYEKIERKLSTSKALRNTILPTFLLAVWLIYRDSAIYSLILLVISVVLIQQSFELRAKHTLDSYRWFIERRLKSRPSRIKTARPE</sequence>
<evidence type="ECO:0000256" key="1">
    <source>
        <dbReference type="SAM" id="Phobius"/>
    </source>
</evidence>
<evidence type="ECO:0000313" key="3">
    <source>
        <dbReference type="Proteomes" id="UP000236569"/>
    </source>
</evidence>
<keyword evidence="1" id="KW-0812">Transmembrane</keyword>
<evidence type="ECO:0008006" key="4">
    <source>
        <dbReference type="Google" id="ProtNLM"/>
    </source>
</evidence>
<keyword evidence="1" id="KW-1133">Transmembrane helix</keyword>
<gene>
    <name evidence="2" type="ORF">DAERI_030397</name>
</gene>
<keyword evidence="1" id="KW-0472">Membrane</keyword>
<dbReference type="AlphaFoldDB" id="A0A2I9DK57"/>
<reference evidence="3" key="1">
    <citation type="submission" date="2018-01" db="EMBL/GenBank/DDBJ databases">
        <title>Draft Genome Sequence of the Radioresistant Bacterium Deinococcus aerius TR0125, Isolated from the Higher Atmosphere above Japan.</title>
        <authorList>
            <person name="Satoh K."/>
            <person name="Arai H."/>
            <person name="Sanzen T."/>
            <person name="Kawaguchi Y."/>
            <person name="Hayashi H."/>
            <person name="Yokobori S."/>
            <person name="Yamagishi A."/>
            <person name="Oono Y."/>
            <person name="Narumi I."/>
        </authorList>
    </citation>
    <scope>NUCLEOTIDE SEQUENCE [LARGE SCALE GENOMIC DNA]</scope>
    <source>
        <strain evidence="3">TR0125</strain>
    </source>
</reference>